<evidence type="ECO:0000313" key="1">
    <source>
        <dbReference type="EMBL" id="AFC26801.1"/>
    </source>
</evidence>
<name>H6L7C9_SAPGL</name>
<dbReference type="STRING" id="984262.SGRA_4086"/>
<dbReference type="Proteomes" id="UP000007519">
    <property type="component" value="Chromosome"/>
</dbReference>
<reference evidence="1 2" key="1">
    <citation type="journal article" date="2012" name="Stand. Genomic Sci.">
        <title>Complete genome sequencing and analysis of Saprospira grandis str. Lewin, a predatory marine bacterium.</title>
        <authorList>
            <person name="Saw J.H."/>
            <person name="Yuryev A."/>
            <person name="Kanbe M."/>
            <person name="Hou S."/>
            <person name="Young A.G."/>
            <person name="Aizawa S."/>
            <person name="Alam M."/>
        </authorList>
    </citation>
    <scope>NUCLEOTIDE SEQUENCE [LARGE SCALE GENOMIC DNA]</scope>
    <source>
        <strain evidence="1 2">Lewin</strain>
    </source>
</reference>
<dbReference type="KEGG" id="sgn:SGRA_4086"/>
<dbReference type="EMBL" id="CP002831">
    <property type="protein sequence ID" value="AFC26801.1"/>
    <property type="molecule type" value="Genomic_DNA"/>
</dbReference>
<dbReference type="eggNOG" id="ENOG50332IU">
    <property type="taxonomic scope" value="Bacteria"/>
</dbReference>
<dbReference type="AlphaFoldDB" id="H6L7C9"/>
<accession>H6L7C9</accession>
<protein>
    <submittedName>
        <fullName evidence="1">Uncharacterized protein</fullName>
    </submittedName>
</protein>
<sequence length="417" mass="47799">MLNKNKVLILTALAIIIVFLVAAWDGQQRQKRFEQEELPQILAKRKQAALQLREALIQQQTPEIQALIKQNDSFQLDSIPYDTSIGVFVFYKQFWLNKYPVERQMQDHIELAKISFQNAKVDSQWAQIEAKIAKRFDAEFVDKIQIEIKRQLISESKAEGQGFLELPDYKLIKTVPEEEFEALWQQIDEQIAANRSQAAQKQLDRDWNSYRRRLNSKGKNLLDQRGKTAFISFATGQSKTLQSGALSIDWPSSTSSYHAAALSSFVEEIEVQQYQGNSLYTGAQPYANCFGRGLSCGYRSNCSEIRVRAPYESDVIVSIKDRWDEVVDHAYISAGGSYTFRLPNGSYQPFFYYGKSWHPYKKMPSKACNNLKGGFLQNTLTGKDGLQYLSNQILTYTLRLQRNGNFSTRPSSFSEAF</sequence>
<organism evidence="1 2">
    <name type="scientific">Saprospira grandis (strain Lewin)</name>
    <dbReference type="NCBI Taxonomy" id="984262"/>
    <lineage>
        <taxon>Bacteria</taxon>
        <taxon>Pseudomonadati</taxon>
        <taxon>Bacteroidota</taxon>
        <taxon>Saprospiria</taxon>
        <taxon>Saprospirales</taxon>
        <taxon>Saprospiraceae</taxon>
        <taxon>Saprospira</taxon>
    </lineage>
</organism>
<proteinExistence type="predicted"/>
<dbReference type="HOGENOM" id="CLU_658708_0_0_10"/>
<dbReference type="RefSeq" id="WP_015694383.1">
    <property type="nucleotide sequence ID" value="NC_016940.1"/>
</dbReference>
<gene>
    <name evidence="1" type="ordered locus">SGRA_4086</name>
</gene>
<keyword evidence="2" id="KW-1185">Reference proteome</keyword>
<evidence type="ECO:0000313" key="2">
    <source>
        <dbReference type="Proteomes" id="UP000007519"/>
    </source>
</evidence>
<dbReference type="OrthoDB" id="1262041at2"/>